<evidence type="ECO:0000256" key="1">
    <source>
        <dbReference type="ARBA" id="ARBA00001966"/>
    </source>
</evidence>
<dbReference type="InterPro" id="IPR038135">
    <property type="entry name" value="Methylthiotransferase_N_sf"/>
</dbReference>
<proteinExistence type="predicted"/>
<dbReference type="PROSITE" id="PS01278">
    <property type="entry name" value="MTTASE_RADICAL"/>
    <property type="match status" value="1"/>
</dbReference>
<dbReference type="InterPro" id="IPR007197">
    <property type="entry name" value="rSAM"/>
</dbReference>
<accession>A0ABP0EXZ9</accession>
<keyword evidence="2" id="KW-0004">4Fe-4S</keyword>
<keyword evidence="5" id="KW-0819">tRNA processing</keyword>
<dbReference type="Gene3D" id="3.40.50.12160">
    <property type="entry name" value="Methylthiotransferase, N-terminal domain"/>
    <property type="match status" value="1"/>
</dbReference>
<dbReference type="InterPro" id="IPR006463">
    <property type="entry name" value="MiaB_methiolase"/>
</dbReference>
<keyword evidence="12" id="KW-1185">Reference proteome</keyword>
<reference evidence="11 12" key="1">
    <citation type="submission" date="2024-01" db="EMBL/GenBank/DDBJ databases">
        <authorList>
            <person name="Kunselman E."/>
        </authorList>
    </citation>
    <scope>NUCLEOTIDE SEQUENCE [LARGE SCALE GENOMIC DNA]</scope>
    <source>
        <strain evidence="11">2 abalone samples</strain>
    </source>
</reference>
<evidence type="ECO:0000259" key="9">
    <source>
        <dbReference type="PROSITE" id="PS51449"/>
    </source>
</evidence>
<feature type="domain" description="MTTase N-terminal" evidence="9">
    <location>
        <begin position="8"/>
        <end position="122"/>
    </location>
</feature>
<dbReference type="SFLD" id="SFLDF00273">
    <property type="entry name" value="(dimethylallyl)adenosine_tRNA"/>
    <property type="match status" value="1"/>
</dbReference>
<keyword evidence="7" id="KW-0408">Iron</keyword>
<dbReference type="PROSITE" id="PS51918">
    <property type="entry name" value="RADICAL_SAM"/>
    <property type="match status" value="1"/>
</dbReference>
<protein>
    <submittedName>
        <fullName evidence="11">tRNA-2-methylthio-N(6)-dimethylallyladenosine synthase</fullName>
        <ecNumber evidence="11">2.8.4.3</ecNumber>
    </submittedName>
</protein>
<evidence type="ECO:0000256" key="3">
    <source>
        <dbReference type="ARBA" id="ARBA00022679"/>
    </source>
</evidence>
<dbReference type="Pfam" id="PF04055">
    <property type="entry name" value="Radical_SAM"/>
    <property type="match status" value="1"/>
</dbReference>
<dbReference type="InterPro" id="IPR058240">
    <property type="entry name" value="rSAM_sf"/>
</dbReference>
<dbReference type="CDD" id="cd01335">
    <property type="entry name" value="Radical_SAM"/>
    <property type="match status" value="1"/>
</dbReference>
<organism evidence="11 12">
    <name type="scientific">Candidatus Xenohaliotis californiensis</name>
    <dbReference type="NCBI Taxonomy" id="84677"/>
    <lineage>
        <taxon>Bacteria</taxon>
        <taxon>Pseudomonadati</taxon>
        <taxon>Pseudomonadota</taxon>
        <taxon>Alphaproteobacteria</taxon>
        <taxon>Rickettsiales</taxon>
        <taxon>Anaplasmataceae</taxon>
        <taxon>Candidatus Xenohaliotis</taxon>
    </lineage>
</organism>
<dbReference type="InterPro" id="IPR020612">
    <property type="entry name" value="Methylthiotransferase_CS"/>
</dbReference>
<dbReference type="EC" id="2.8.4.3" evidence="11"/>
<keyword evidence="8" id="KW-0411">Iron-sulfur</keyword>
<dbReference type="Gene3D" id="3.80.30.20">
    <property type="entry name" value="tm_1862 like domain"/>
    <property type="match status" value="1"/>
</dbReference>
<dbReference type="InterPro" id="IPR006638">
    <property type="entry name" value="Elp3/MiaA/NifB-like_rSAM"/>
</dbReference>
<dbReference type="SFLD" id="SFLDG01082">
    <property type="entry name" value="B12-binding_domain_containing"/>
    <property type="match status" value="1"/>
</dbReference>
<sequence>MIMAEKLKKFYVKTYGCQMNVYDSMVIGNIMKQEGYEMCDSLAEADLIVVNTCHIRKKATEKVYSELGRIKMVKKFGAIIVLAGCVAQAEGELVFTRMPFVDFVVGPRNIHQIPSLIKAKDNNMALDFSVDPKFDYIEQDAIPSTISAFLAIQEGCDKFCSFCVVPYTRGSEYSRPVMDVYMEAVSLARHGASEIILLGQNVNAYHGLDENGEAQSLGWLISKIARIKEIKRIRYVTSHPVDMHSELYDAHRNESKLMPFLHLPVQSGSDAVLKHMNRRYNYDTYMQVIYKLCECNPDIKFSSDIIVGFPGESDIDFAMTMKLVECVDFIQCFSFKYSPRPGTPGADFDNQVPEHIKDERLKILQKVLNDKQIAFNNKMIGRSLDILCLSNDAKNQNCMLGKTPYFQTTRIINANNKNCRLGDVVKVSVTKAYQNSLDAIIHGV</sequence>
<dbReference type="InterPro" id="IPR005839">
    <property type="entry name" value="Methylthiotransferase"/>
</dbReference>
<gene>
    <name evidence="11" type="primary">miaB</name>
    <name evidence="11" type="ORF">CAXC1_80033</name>
</gene>
<comment type="caution">
    <text evidence="11">The sequence shown here is derived from an EMBL/GenBank/DDBJ whole genome shotgun (WGS) entry which is preliminary data.</text>
</comment>
<keyword evidence="4" id="KW-0949">S-adenosyl-L-methionine</keyword>
<evidence type="ECO:0000256" key="5">
    <source>
        <dbReference type="ARBA" id="ARBA00022694"/>
    </source>
</evidence>
<dbReference type="PROSITE" id="PS51449">
    <property type="entry name" value="MTTASE_N"/>
    <property type="match status" value="1"/>
</dbReference>
<dbReference type="PANTHER" id="PTHR43020:SF2">
    <property type="entry name" value="MITOCHONDRIAL TRNA METHYLTHIOTRANSFERASE CDK5RAP1"/>
    <property type="match status" value="1"/>
</dbReference>
<comment type="cofactor">
    <cofactor evidence="1">
        <name>[4Fe-4S] cluster</name>
        <dbReference type="ChEBI" id="CHEBI:49883"/>
    </cofactor>
</comment>
<dbReference type="SFLD" id="SFLDG01061">
    <property type="entry name" value="methylthiotransferase"/>
    <property type="match status" value="1"/>
</dbReference>
<evidence type="ECO:0000313" key="12">
    <source>
        <dbReference type="Proteomes" id="UP001314181"/>
    </source>
</evidence>
<dbReference type="InterPro" id="IPR013848">
    <property type="entry name" value="Methylthiotransferase_N"/>
</dbReference>
<keyword evidence="6" id="KW-0479">Metal-binding</keyword>
<evidence type="ECO:0000256" key="2">
    <source>
        <dbReference type="ARBA" id="ARBA00022485"/>
    </source>
</evidence>
<dbReference type="EMBL" id="CAWVOK010000034">
    <property type="protein sequence ID" value="CAK8163575.1"/>
    <property type="molecule type" value="Genomic_DNA"/>
</dbReference>
<evidence type="ECO:0000259" key="10">
    <source>
        <dbReference type="PROSITE" id="PS51918"/>
    </source>
</evidence>
<dbReference type="NCBIfam" id="TIGR01574">
    <property type="entry name" value="miaB-methiolase"/>
    <property type="match status" value="1"/>
</dbReference>
<evidence type="ECO:0000313" key="11">
    <source>
        <dbReference type="EMBL" id="CAK8163575.1"/>
    </source>
</evidence>
<dbReference type="InterPro" id="IPR023404">
    <property type="entry name" value="rSAM_horseshoe"/>
</dbReference>
<name>A0ABP0EXZ9_9RICK</name>
<dbReference type="Pfam" id="PF00919">
    <property type="entry name" value="UPF0004"/>
    <property type="match status" value="1"/>
</dbReference>
<keyword evidence="3 11" id="KW-0808">Transferase</keyword>
<dbReference type="GO" id="GO:0035597">
    <property type="term" value="F:tRNA-2-methylthio-N(6)-dimethylallyladenosine(37) synthase activity"/>
    <property type="evidence" value="ECO:0007669"/>
    <property type="project" value="UniProtKB-EC"/>
</dbReference>
<feature type="domain" description="Radical SAM core" evidence="10">
    <location>
        <begin position="142"/>
        <end position="374"/>
    </location>
</feature>
<dbReference type="PANTHER" id="PTHR43020">
    <property type="entry name" value="CDK5 REGULATORY SUBUNIT-ASSOCIATED PROTEIN 1"/>
    <property type="match status" value="1"/>
</dbReference>
<evidence type="ECO:0000256" key="7">
    <source>
        <dbReference type="ARBA" id="ARBA00023004"/>
    </source>
</evidence>
<evidence type="ECO:0000256" key="4">
    <source>
        <dbReference type="ARBA" id="ARBA00022691"/>
    </source>
</evidence>
<dbReference type="SFLD" id="SFLDS00029">
    <property type="entry name" value="Radical_SAM"/>
    <property type="match status" value="1"/>
</dbReference>
<dbReference type="SUPFAM" id="SSF102114">
    <property type="entry name" value="Radical SAM enzymes"/>
    <property type="match status" value="1"/>
</dbReference>
<dbReference type="Proteomes" id="UP001314181">
    <property type="component" value="Unassembled WGS sequence"/>
</dbReference>
<evidence type="ECO:0000256" key="8">
    <source>
        <dbReference type="ARBA" id="ARBA00023014"/>
    </source>
</evidence>
<dbReference type="SMART" id="SM00729">
    <property type="entry name" value="Elp3"/>
    <property type="match status" value="1"/>
</dbReference>
<dbReference type="NCBIfam" id="TIGR00089">
    <property type="entry name" value="MiaB/RimO family radical SAM methylthiotransferase"/>
    <property type="match status" value="1"/>
</dbReference>
<evidence type="ECO:0000256" key="6">
    <source>
        <dbReference type="ARBA" id="ARBA00022723"/>
    </source>
</evidence>